<keyword evidence="3" id="KW-1185">Reference proteome</keyword>
<dbReference type="EMBL" id="AZSP01000126">
    <property type="protein sequence ID" value="PVE11795.1"/>
    <property type="molecule type" value="Genomic_DNA"/>
</dbReference>
<dbReference type="PANTHER" id="PTHR47623:SF1">
    <property type="entry name" value="OS09G0287300 PROTEIN"/>
    <property type="match status" value="1"/>
</dbReference>
<gene>
    <name evidence="2" type="ORF">Y717_00160</name>
</gene>
<dbReference type="STRING" id="1440053.GCA_000718095_01246"/>
<dbReference type="SUPFAM" id="SSF53254">
    <property type="entry name" value="Phosphoglycerate mutase-like"/>
    <property type="match status" value="1"/>
</dbReference>
<dbReference type="Pfam" id="PF00300">
    <property type="entry name" value="His_Phos_1"/>
    <property type="match status" value="1"/>
</dbReference>
<dbReference type="Gene3D" id="3.40.50.1240">
    <property type="entry name" value="Phosphoglycerate mutase-like"/>
    <property type="match status" value="1"/>
</dbReference>
<dbReference type="PANTHER" id="PTHR47623">
    <property type="entry name" value="OS09G0287300 PROTEIN"/>
    <property type="match status" value="1"/>
</dbReference>
<dbReference type="Proteomes" id="UP000245992">
    <property type="component" value="Unassembled WGS sequence"/>
</dbReference>
<dbReference type="InterPro" id="IPR029033">
    <property type="entry name" value="His_PPase_superfam"/>
</dbReference>
<organism evidence="2 3">
    <name type="scientific">Streptomyces scopuliridis RB72</name>
    <dbReference type="NCBI Taxonomy" id="1440053"/>
    <lineage>
        <taxon>Bacteria</taxon>
        <taxon>Bacillati</taxon>
        <taxon>Actinomycetota</taxon>
        <taxon>Actinomycetes</taxon>
        <taxon>Kitasatosporales</taxon>
        <taxon>Streptomycetaceae</taxon>
        <taxon>Streptomyces</taxon>
    </lineage>
</organism>
<dbReference type="CDD" id="cd07067">
    <property type="entry name" value="HP_PGM_like"/>
    <property type="match status" value="1"/>
</dbReference>
<dbReference type="SMART" id="SM00855">
    <property type="entry name" value="PGAM"/>
    <property type="match status" value="1"/>
</dbReference>
<sequence>MSAMPNPAHARLIVLRHAKSAWPDVPDHDRPLAARGRRDAPAAGRWLRAAGCVPDLVICSTARRTRETWALVAPELDAWPMVFYDPRVYEASAAGLLGVLHDVPEGQRTVLLIGHQPGVQDAVLSLAGHGDDEAMAQARGKFPTSAIAVLALPGRWAELAPGTATLTDFAVPRGLAGR</sequence>
<dbReference type="AlphaFoldDB" id="A0A2T7T9L1"/>
<protein>
    <submittedName>
        <fullName evidence="2">Phosphohistidine phosphatase</fullName>
    </submittedName>
</protein>
<evidence type="ECO:0000313" key="2">
    <source>
        <dbReference type="EMBL" id="PVE11795.1"/>
    </source>
</evidence>
<comment type="caution">
    <text evidence="2">The sequence shown here is derived from an EMBL/GenBank/DDBJ whole genome shotgun (WGS) entry which is preliminary data.</text>
</comment>
<feature type="binding site" evidence="1">
    <location>
        <position position="64"/>
    </location>
    <ligand>
        <name>substrate</name>
    </ligand>
</feature>
<evidence type="ECO:0000256" key="1">
    <source>
        <dbReference type="PIRSR" id="PIRSR613078-2"/>
    </source>
</evidence>
<proteinExistence type="predicted"/>
<accession>A0A2T7T9L1</accession>
<evidence type="ECO:0000313" key="3">
    <source>
        <dbReference type="Proteomes" id="UP000245992"/>
    </source>
</evidence>
<name>A0A2T7T9L1_9ACTN</name>
<dbReference type="InterPro" id="IPR013078">
    <property type="entry name" value="His_Pase_superF_clade-1"/>
</dbReference>
<reference evidence="2 3" key="1">
    <citation type="submission" date="2013-12" db="EMBL/GenBank/DDBJ databases">
        <title>Annotated genome of Streptomyces scopuliridis.</title>
        <authorList>
            <person name="Olson J.B."/>
        </authorList>
    </citation>
    <scope>NUCLEOTIDE SEQUENCE [LARGE SCALE GENOMIC DNA]</scope>
    <source>
        <strain evidence="2 3">RB72</strain>
    </source>
</reference>